<evidence type="ECO:0000256" key="14">
    <source>
        <dbReference type="RuleBase" id="RU363063"/>
    </source>
</evidence>
<keyword evidence="11" id="KW-0472">Membrane</keyword>
<evidence type="ECO:0000256" key="10">
    <source>
        <dbReference type="ARBA" id="ARBA00023098"/>
    </source>
</evidence>
<dbReference type="GeneID" id="129326151"/>
<dbReference type="GO" id="GO:0008499">
    <property type="term" value="F:N-acetyl-beta-D-glucosaminide beta-(1,3)-galactosyltransferase activity"/>
    <property type="evidence" value="ECO:0007669"/>
    <property type="project" value="TreeGrafter"/>
</dbReference>
<sequence>MIMKKIFVFAMACTAACLSISTVLNCTGVCSFCQDDILVFKRKNGDHFKLPNVDCSRAPPFLVILVTSHPSQFKSRMAIRETWGKERVVADKRIVTYFLLGNTSQPFDQITVTSESLLYKDIIQKDFLDTYYNLTLKTLMGLEWVHRFCPQSSFVMKTDSDMFVNTYYLMELLLKKTRMTRFFTGVLKMHDNPIRDPKSKWCVSKEEYPENKYPPFCSGTGYVLSTDVASQVFIVLGKVRFLKLEDMFVGLCLAELKIKPEMLDSEPTFFADQVEFSPCCYRKLVTSRYISSTEMMVYWNGLEKSMIEECPEVPAGLTGATGLLLFSTATDR</sequence>
<keyword evidence="8" id="KW-1133">Transmembrane helix</keyword>
<evidence type="ECO:0000256" key="1">
    <source>
        <dbReference type="ARBA" id="ARBA00004323"/>
    </source>
</evidence>
<protein>
    <recommendedName>
        <fullName evidence="14">Hexosyltransferase</fullName>
        <ecNumber evidence="14">2.4.1.-</ecNumber>
    </recommendedName>
</protein>
<keyword evidence="12" id="KW-0325">Glycoprotein</keyword>
<keyword evidence="16" id="KW-1185">Reference proteome</keyword>
<dbReference type="FunFam" id="3.90.550.50:FF:000001">
    <property type="entry name" value="Hexosyltransferase"/>
    <property type="match status" value="1"/>
</dbReference>
<evidence type="ECO:0000256" key="9">
    <source>
        <dbReference type="ARBA" id="ARBA00023034"/>
    </source>
</evidence>
<dbReference type="EC" id="2.4.1.-" evidence="14"/>
<evidence type="ECO:0000256" key="12">
    <source>
        <dbReference type="ARBA" id="ARBA00023180"/>
    </source>
</evidence>
<comment type="subcellular location">
    <subcellularLocation>
        <location evidence="1 14">Golgi apparatus membrane</location>
        <topology evidence="1 14">Single-pass type II membrane protein</topology>
    </subcellularLocation>
</comment>
<keyword evidence="6" id="KW-0812">Transmembrane</keyword>
<dbReference type="InterPro" id="IPR002659">
    <property type="entry name" value="Glyco_trans_31"/>
</dbReference>
<keyword evidence="7" id="KW-0735">Signal-anchor</keyword>
<dbReference type="GO" id="GO:0006493">
    <property type="term" value="P:protein O-linked glycosylation"/>
    <property type="evidence" value="ECO:0007669"/>
    <property type="project" value="TreeGrafter"/>
</dbReference>
<dbReference type="AlphaFoldDB" id="A0AA97KUV2"/>
<name>A0AA97KUV2_EUBMA</name>
<dbReference type="PANTHER" id="PTHR11214">
    <property type="entry name" value="BETA-1,3-N-ACETYLGLUCOSAMINYLTRANSFERASE"/>
    <property type="match status" value="1"/>
</dbReference>
<evidence type="ECO:0000256" key="8">
    <source>
        <dbReference type="ARBA" id="ARBA00022989"/>
    </source>
</evidence>
<feature type="chain" id="PRO_5041662134" description="Hexosyltransferase" evidence="15">
    <location>
        <begin position="20"/>
        <end position="332"/>
    </location>
</feature>
<evidence type="ECO:0000256" key="3">
    <source>
        <dbReference type="ARBA" id="ARBA00008661"/>
    </source>
</evidence>
<dbReference type="GO" id="GO:0006629">
    <property type="term" value="P:lipid metabolic process"/>
    <property type="evidence" value="ECO:0007669"/>
    <property type="project" value="UniProtKB-KW"/>
</dbReference>
<keyword evidence="9 14" id="KW-0333">Golgi apparatus</keyword>
<comment type="pathway">
    <text evidence="2">Protein modification; protein glycosylation.</text>
</comment>
<keyword evidence="4 14" id="KW-0328">Glycosyltransferase</keyword>
<evidence type="ECO:0000256" key="11">
    <source>
        <dbReference type="ARBA" id="ARBA00023136"/>
    </source>
</evidence>
<evidence type="ECO:0000256" key="7">
    <source>
        <dbReference type="ARBA" id="ARBA00022968"/>
    </source>
</evidence>
<gene>
    <name evidence="17" type="primary">LOC129326151</name>
</gene>
<comment type="catalytic activity">
    <reaction evidence="13">
        <text>a globoside Gb4Cer (d18:1(4E)) + UDP-alpha-D-galactose = a globoside GalGb4Cer (d18:1(4E)) + UDP + H(+)</text>
        <dbReference type="Rhea" id="RHEA:41996"/>
        <dbReference type="ChEBI" id="CHEBI:15378"/>
        <dbReference type="ChEBI" id="CHEBI:18259"/>
        <dbReference type="ChEBI" id="CHEBI:58223"/>
        <dbReference type="ChEBI" id="CHEBI:62571"/>
        <dbReference type="ChEBI" id="CHEBI:66914"/>
    </reaction>
    <physiologicalReaction direction="left-to-right" evidence="13">
        <dbReference type="Rhea" id="RHEA:41997"/>
    </physiologicalReaction>
</comment>
<evidence type="ECO:0000256" key="4">
    <source>
        <dbReference type="ARBA" id="ARBA00022676"/>
    </source>
</evidence>
<organism evidence="16 17">
    <name type="scientific">Eublepharis macularius</name>
    <name type="common">Leopard gecko</name>
    <name type="synonym">Cyrtodactylus macularius</name>
    <dbReference type="NCBI Taxonomy" id="481883"/>
    <lineage>
        <taxon>Eukaryota</taxon>
        <taxon>Metazoa</taxon>
        <taxon>Chordata</taxon>
        <taxon>Craniata</taxon>
        <taxon>Vertebrata</taxon>
        <taxon>Euteleostomi</taxon>
        <taxon>Lepidosauria</taxon>
        <taxon>Squamata</taxon>
        <taxon>Bifurcata</taxon>
        <taxon>Gekkota</taxon>
        <taxon>Eublepharidae</taxon>
        <taxon>Eublepharinae</taxon>
        <taxon>Eublepharis</taxon>
    </lineage>
</organism>
<evidence type="ECO:0000313" key="16">
    <source>
        <dbReference type="Proteomes" id="UP001190640"/>
    </source>
</evidence>
<dbReference type="RefSeq" id="XP_054830282.1">
    <property type="nucleotide sequence ID" value="XM_054974307.1"/>
</dbReference>
<proteinExistence type="inferred from homology"/>
<dbReference type="GO" id="GO:0000139">
    <property type="term" value="C:Golgi membrane"/>
    <property type="evidence" value="ECO:0007669"/>
    <property type="project" value="UniProtKB-SubCell"/>
</dbReference>
<evidence type="ECO:0000256" key="2">
    <source>
        <dbReference type="ARBA" id="ARBA00004922"/>
    </source>
</evidence>
<feature type="signal peptide" evidence="15">
    <location>
        <begin position="1"/>
        <end position="19"/>
    </location>
</feature>
<evidence type="ECO:0000256" key="15">
    <source>
        <dbReference type="SAM" id="SignalP"/>
    </source>
</evidence>
<dbReference type="KEGG" id="emc:129326151"/>
<dbReference type="PANTHER" id="PTHR11214:SF265">
    <property type="entry name" value="BETA-1,3-GALACTOSYLTRANSFERASE 5"/>
    <property type="match status" value="1"/>
</dbReference>
<dbReference type="Gene3D" id="3.90.550.50">
    <property type="match status" value="1"/>
</dbReference>
<evidence type="ECO:0000256" key="5">
    <source>
        <dbReference type="ARBA" id="ARBA00022679"/>
    </source>
</evidence>
<evidence type="ECO:0000256" key="13">
    <source>
        <dbReference type="ARBA" id="ARBA00048834"/>
    </source>
</evidence>
<reference evidence="17" key="1">
    <citation type="submission" date="2025-08" db="UniProtKB">
        <authorList>
            <consortium name="RefSeq"/>
        </authorList>
    </citation>
    <scope>IDENTIFICATION</scope>
    <source>
        <tissue evidence="17">Blood</tissue>
    </source>
</reference>
<accession>A0AA97KUV2</accession>
<comment type="similarity">
    <text evidence="3 14">Belongs to the glycosyltransferase 31 family.</text>
</comment>
<keyword evidence="10" id="KW-0443">Lipid metabolism</keyword>
<dbReference type="GO" id="GO:0005783">
    <property type="term" value="C:endoplasmic reticulum"/>
    <property type="evidence" value="ECO:0007669"/>
    <property type="project" value="TreeGrafter"/>
</dbReference>
<keyword evidence="5" id="KW-0808">Transferase</keyword>
<keyword evidence="15" id="KW-0732">Signal</keyword>
<evidence type="ECO:0000313" key="17">
    <source>
        <dbReference type="RefSeq" id="XP_054830282.1"/>
    </source>
</evidence>
<dbReference type="Pfam" id="PF01762">
    <property type="entry name" value="Galactosyl_T"/>
    <property type="match status" value="1"/>
</dbReference>
<dbReference type="Proteomes" id="UP001190640">
    <property type="component" value="Chromosome 3"/>
</dbReference>
<evidence type="ECO:0000256" key="6">
    <source>
        <dbReference type="ARBA" id="ARBA00022692"/>
    </source>
</evidence>